<keyword evidence="5" id="KW-0406">Ion transport</keyword>
<feature type="non-terminal residue" evidence="13">
    <location>
        <position position="1"/>
    </location>
</feature>
<evidence type="ECO:0000313" key="13">
    <source>
        <dbReference type="EMBL" id="KAG7156086.1"/>
    </source>
</evidence>
<dbReference type="PANTHER" id="PTHR13800:SF12">
    <property type="entry name" value="TRANSIENT RECEPTOR POTENTIAL CATION CHANNEL SUBFAMILY M MEMBER-LIKE 2"/>
    <property type="match status" value="1"/>
</dbReference>
<dbReference type="GO" id="GO:0005886">
    <property type="term" value="C:plasma membrane"/>
    <property type="evidence" value="ECO:0007669"/>
    <property type="project" value="TreeGrafter"/>
</dbReference>
<dbReference type="PANTHER" id="PTHR13800">
    <property type="entry name" value="TRANSIENT RECEPTOR POTENTIAL CATION CHANNEL, SUBFAMILY M, MEMBER 6"/>
    <property type="match status" value="1"/>
</dbReference>
<evidence type="ECO:0000256" key="3">
    <source>
        <dbReference type="ARBA" id="ARBA00022692"/>
    </source>
</evidence>
<comment type="subcellular location">
    <subcellularLocation>
        <location evidence="1">Membrane</location>
        <topology evidence="1">Multi-pass membrane protein</topology>
    </subcellularLocation>
</comment>
<evidence type="ECO:0000256" key="2">
    <source>
        <dbReference type="ARBA" id="ARBA00022448"/>
    </source>
</evidence>
<dbReference type="Pfam" id="PF18139">
    <property type="entry name" value="LSDAT_euk"/>
    <property type="match status" value="1"/>
</dbReference>
<feature type="domain" description="Ion transport" evidence="10">
    <location>
        <begin position="439"/>
        <end position="628"/>
    </location>
</feature>
<keyword evidence="2" id="KW-0813">Transport</keyword>
<feature type="domain" description="TRPM-like" evidence="12">
    <location>
        <begin position="300"/>
        <end position="422"/>
    </location>
</feature>
<evidence type="ECO:0000256" key="6">
    <source>
        <dbReference type="ARBA" id="ARBA00023136"/>
    </source>
</evidence>
<evidence type="ECO:0000259" key="10">
    <source>
        <dbReference type="Pfam" id="PF00520"/>
    </source>
</evidence>
<keyword evidence="4 9" id="KW-1133">Transmembrane helix</keyword>
<feature type="coiled-coil region" evidence="8">
    <location>
        <begin position="762"/>
        <end position="832"/>
    </location>
</feature>
<evidence type="ECO:0000256" key="4">
    <source>
        <dbReference type="ARBA" id="ARBA00022989"/>
    </source>
</evidence>
<feature type="domain" description="TRPM SLOG" evidence="11">
    <location>
        <begin position="3"/>
        <end position="185"/>
    </location>
</feature>
<dbReference type="Pfam" id="PF25508">
    <property type="entry name" value="TRPM2"/>
    <property type="match status" value="2"/>
</dbReference>
<evidence type="ECO:0000259" key="12">
    <source>
        <dbReference type="Pfam" id="PF25508"/>
    </source>
</evidence>
<accession>A0A8J5JGP2</accession>
<gene>
    <name evidence="13" type="primary">Trpa1-L13</name>
    <name evidence="13" type="ORF">Hamer_G021298</name>
</gene>
<dbReference type="InterPro" id="IPR057366">
    <property type="entry name" value="TRPM-like"/>
</dbReference>
<keyword evidence="3 9" id="KW-0812">Transmembrane</keyword>
<evidence type="ECO:0000313" key="14">
    <source>
        <dbReference type="Proteomes" id="UP000747542"/>
    </source>
</evidence>
<evidence type="ECO:0000256" key="7">
    <source>
        <dbReference type="ARBA" id="ARBA00023303"/>
    </source>
</evidence>
<keyword evidence="8" id="KW-0175">Coiled coil</keyword>
<evidence type="ECO:0000256" key="8">
    <source>
        <dbReference type="SAM" id="Coils"/>
    </source>
</evidence>
<dbReference type="InterPro" id="IPR041491">
    <property type="entry name" value="TRPM_SLOG"/>
</dbReference>
<proteinExistence type="predicted"/>
<dbReference type="AlphaFoldDB" id="A0A8J5JGP2"/>
<feature type="domain" description="TRPM-like" evidence="12">
    <location>
        <begin position="214"/>
        <end position="273"/>
    </location>
</feature>
<dbReference type="EMBL" id="JAHLQT010040118">
    <property type="protein sequence ID" value="KAG7156086.1"/>
    <property type="molecule type" value="Genomic_DNA"/>
</dbReference>
<feature type="transmembrane region" description="Helical" evidence="9">
    <location>
        <begin position="459"/>
        <end position="483"/>
    </location>
</feature>
<keyword evidence="6 9" id="KW-0472">Membrane</keyword>
<organism evidence="13 14">
    <name type="scientific">Homarus americanus</name>
    <name type="common">American lobster</name>
    <dbReference type="NCBI Taxonomy" id="6706"/>
    <lineage>
        <taxon>Eukaryota</taxon>
        <taxon>Metazoa</taxon>
        <taxon>Ecdysozoa</taxon>
        <taxon>Arthropoda</taxon>
        <taxon>Crustacea</taxon>
        <taxon>Multicrustacea</taxon>
        <taxon>Malacostraca</taxon>
        <taxon>Eumalacostraca</taxon>
        <taxon>Eucarida</taxon>
        <taxon>Decapoda</taxon>
        <taxon>Pleocyemata</taxon>
        <taxon>Astacidea</taxon>
        <taxon>Nephropoidea</taxon>
        <taxon>Nephropidae</taxon>
        <taxon>Homarus</taxon>
    </lineage>
</organism>
<dbReference type="GO" id="GO:0099604">
    <property type="term" value="F:ligand-gated calcium channel activity"/>
    <property type="evidence" value="ECO:0007669"/>
    <property type="project" value="TreeGrafter"/>
</dbReference>
<dbReference type="Proteomes" id="UP000747542">
    <property type="component" value="Unassembled WGS sequence"/>
</dbReference>
<reference evidence="13" key="1">
    <citation type="journal article" date="2021" name="Sci. Adv.">
        <title>The American lobster genome reveals insights on longevity, neural, and immune adaptations.</title>
        <authorList>
            <person name="Polinski J.M."/>
            <person name="Zimin A.V."/>
            <person name="Clark K.F."/>
            <person name="Kohn A.B."/>
            <person name="Sadowski N."/>
            <person name="Timp W."/>
            <person name="Ptitsyn A."/>
            <person name="Khanna P."/>
            <person name="Romanova D.Y."/>
            <person name="Williams P."/>
            <person name="Greenwood S.J."/>
            <person name="Moroz L.L."/>
            <person name="Walt D.R."/>
            <person name="Bodnar A.G."/>
        </authorList>
    </citation>
    <scope>NUCLEOTIDE SEQUENCE</scope>
    <source>
        <strain evidence="13">GMGI-L3</strain>
    </source>
</reference>
<keyword evidence="14" id="KW-1185">Reference proteome</keyword>
<dbReference type="InterPro" id="IPR005821">
    <property type="entry name" value="Ion_trans_dom"/>
</dbReference>
<evidence type="ECO:0000259" key="11">
    <source>
        <dbReference type="Pfam" id="PF18139"/>
    </source>
</evidence>
<protein>
    <submittedName>
        <fullName evidence="13">Transient receptor potential cation channel subfamily A member 1-like 13</fullName>
    </submittedName>
</protein>
<comment type="caution">
    <text evidence="13">The sequence shown here is derived from an EMBL/GenBank/DDBJ whole genome shotgun (WGS) entry which is preliminary data.</text>
</comment>
<dbReference type="InterPro" id="IPR050927">
    <property type="entry name" value="TRPM"/>
</dbReference>
<dbReference type="Pfam" id="PF00520">
    <property type="entry name" value="Ion_trans"/>
    <property type="match status" value="1"/>
</dbReference>
<evidence type="ECO:0000256" key="1">
    <source>
        <dbReference type="ARBA" id="ARBA00004141"/>
    </source>
</evidence>
<sequence>MVSQIHCLGVTPYGLVKNKSRLVNKDPDQFHSVLYEVDEEGDEGQPTCLNGDHTHFLLVDNGFRNEKANADYFWKNLVESIQSKTENNGLNIPVVVLLVGGSLTDLQKCYLALIAGIPVVVVMGTGKAADLLSYAKTTHGESIHPGTQIDCLLDQGQDILSKMPEYLGDLDEKQQQDCQKVVLKCCQLGSKIIVFDIDTDSSMDVFIWEALLTGWKWTNDNLKETMRRALFEEKIDFVMLLVEKGFIMKNYLTVNTLSELYSYRPSSHLNKLVKWKGTTITITEIHHLLRNLGLKHFNQCYEKHAPKEWTFEDPYQELLLWAVITRRGDLAFHLWEQCNLPFSAAVIATCLCNAIQDKLHIKDIEIKSEYKELKKAFEERAIKLLNEYYIDDQKSALSLVEMKNPEWGNLHPLDLAILAQDMALETFVFGKFFYALCAILLSCRMLRIFYIFANLGPKILIFINMMPKLGIFLVFLLVVILGYSIASRALLNHPCDNRIAIAKDPGEFITSLVFLPYWQMYGELLFDQLESNSWRRCDSMTESSIWWASCKMCNDTNVTGIHNITDKGNVTEVFNFTEESSECVCSDSSQSVILVKILLAVYLFFANVLLLNLIIAIFTNVFDSIQQKSIEYWNFEMCSLAQEYESKPVLPPPVAPFIYLWRWMRKAMRTKDKRKMEPDISYSETSAMLSMFERQVRNYGSRSLAKPEDDTIETLNKINRMIGEWSAWFEKNSCAMSRESDGGDFDKLKQISDTTAKTHENLMRLSTRLDLLQVNLRDSQARLEYSLETQGDMMNILKNNQENLMEHVKANQENMTKSIKEMEQRITETVKNNAIFPYHRSKPKQKGLGDVMVTRPFPGGAADDGIEGTFAEPMSAGEEYDVARDF</sequence>
<feature type="transmembrane region" description="Helical" evidence="9">
    <location>
        <begin position="597"/>
        <end position="618"/>
    </location>
</feature>
<keyword evidence="7" id="KW-0407">Ion channel</keyword>
<name>A0A8J5JGP2_HOMAM</name>
<keyword evidence="13" id="KW-0675">Receptor</keyword>
<evidence type="ECO:0000256" key="5">
    <source>
        <dbReference type="ARBA" id="ARBA00023065"/>
    </source>
</evidence>
<evidence type="ECO:0000256" key="9">
    <source>
        <dbReference type="SAM" id="Phobius"/>
    </source>
</evidence>